<keyword evidence="2" id="KW-1185">Reference proteome</keyword>
<dbReference type="EMBL" id="CAJVQC010051426">
    <property type="protein sequence ID" value="CAG8790340.1"/>
    <property type="molecule type" value="Genomic_DNA"/>
</dbReference>
<reference evidence="1" key="1">
    <citation type="submission" date="2021-06" db="EMBL/GenBank/DDBJ databases">
        <authorList>
            <person name="Kallberg Y."/>
            <person name="Tangrot J."/>
            <person name="Rosling A."/>
        </authorList>
    </citation>
    <scope>NUCLEOTIDE SEQUENCE</scope>
    <source>
        <strain evidence="1">MA461A</strain>
    </source>
</reference>
<evidence type="ECO:0000313" key="1">
    <source>
        <dbReference type="EMBL" id="CAG8790340.1"/>
    </source>
</evidence>
<organism evidence="1 2">
    <name type="scientific">Racocetra persica</name>
    <dbReference type="NCBI Taxonomy" id="160502"/>
    <lineage>
        <taxon>Eukaryota</taxon>
        <taxon>Fungi</taxon>
        <taxon>Fungi incertae sedis</taxon>
        <taxon>Mucoromycota</taxon>
        <taxon>Glomeromycotina</taxon>
        <taxon>Glomeromycetes</taxon>
        <taxon>Diversisporales</taxon>
        <taxon>Gigasporaceae</taxon>
        <taxon>Racocetra</taxon>
    </lineage>
</organism>
<feature type="non-terminal residue" evidence="1">
    <location>
        <position position="58"/>
    </location>
</feature>
<gene>
    <name evidence="1" type="ORF">RPERSI_LOCUS19029</name>
</gene>
<accession>A0ACA9RG35</accession>
<dbReference type="Proteomes" id="UP000789920">
    <property type="component" value="Unassembled WGS sequence"/>
</dbReference>
<name>A0ACA9RG35_9GLOM</name>
<sequence length="58" mass="6951">KRFGNYTLELLKSRSQNYYSKEDRISIKAIDYSVNNYNFHIDFGKEDLIKTKHHQLAV</sequence>
<feature type="non-terminal residue" evidence="1">
    <location>
        <position position="1"/>
    </location>
</feature>
<protein>
    <submittedName>
        <fullName evidence="1">32551_t:CDS:1</fullName>
    </submittedName>
</protein>
<evidence type="ECO:0000313" key="2">
    <source>
        <dbReference type="Proteomes" id="UP000789920"/>
    </source>
</evidence>
<comment type="caution">
    <text evidence="1">The sequence shown here is derived from an EMBL/GenBank/DDBJ whole genome shotgun (WGS) entry which is preliminary data.</text>
</comment>
<proteinExistence type="predicted"/>